<dbReference type="RefSeq" id="WP_380724854.1">
    <property type="nucleotide sequence ID" value="NZ_JBHTLK010000106.1"/>
</dbReference>
<dbReference type="Pfam" id="PF08341">
    <property type="entry name" value="TED"/>
    <property type="match status" value="1"/>
</dbReference>
<dbReference type="Proteomes" id="UP001597168">
    <property type="component" value="Unassembled WGS sequence"/>
</dbReference>
<organism evidence="9 10">
    <name type="scientific">Saccharothrix hoggarensis</name>
    <dbReference type="NCBI Taxonomy" id="913853"/>
    <lineage>
        <taxon>Bacteria</taxon>
        <taxon>Bacillati</taxon>
        <taxon>Actinomycetota</taxon>
        <taxon>Actinomycetes</taxon>
        <taxon>Pseudonocardiales</taxon>
        <taxon>Pseudonocardiaceae</taxon>
        <taxon>Saccharothrix</taxon>
    </lineage>
</organism>
<proteinExistence type="predicted"/>
<evidence type="ECO:0000256" key="7">
    <source>
        <dbReference type="SAM" id="SignalP"/>
    </source>
</evidence>
<dbReference type="InterPro" id="IPR019931">
    <property type="entry name" value="LPXTG_anchor"/>
</dbReference>
<feature type="domain" description="Gram-positive cocci surface proteins LPxTG" evidence="8">
    <location>
        <begin position="385"/>
        <end position="419"/>
    </location>
</feature>
<keyword evidence="3 7" id="KW-0732">Signal</keyword>
<keyword evidence="1" id="KW-0134">Cell wall</keyword>
<dbReference type="EMBL" id="JBHTLK010000106">
    <property type="protein sequence ID" value="MFD1149446.1"/>
    <property type="molecule type" value="Genomic_DNA"/>
</dbReference>
<dbReference type="NCBIfam" id="TIGR03934">
    <property type="entry name" value="TQXA_dom"/>
    <property type="match status" value="1"/>
</dbReference>
<keyword evidence="6" id="KW-0472">Membrane</keyword>
<keyword evidence="6" id="KW-0812">Transmembrane</keyword>
<accession>A0ABW3QXF3</accession>
<gene>
    <name evidence="9" type="ORF">ACFQ3T_20110</name>
</gene>
<evidence type="ECO:0000256" key="5">
    <source>
        <dbReference type="SAM" id="MobiDB-lite"/>
    </source>
</evidence>
<keyword evidence="6" id="KW-1133">Transmembrane helix</keyword>
<dbReference type="InterPro" id="IPR013552">
    <property type="entry name" value="Thioester_dom"/>
</dbReference>
<evidence type="ECO:0000256" key="4">
    <source>
        <dbReference type="ARBA" id="ARBA00023088"/>
    </source>
</evidence>
<keyword evidence="10" id="KW-1185">Reference proteome</keyword>
<evidence type="ECO:0000313" key="10">
    <source>
        <dbReference type="Proteomes" id="UP001597168"/>
    </source>
</evidence>
<feature type="chain" id="PRO_5045261158" evidence="7">
    <location>
        <begin position="30"/>
        <end position="419"/>
    </location>
</feature>
<name>A0ABW3QXF3_9PSEU</name>
<keyword evidence="2" id="KW-0964">Secreted</keyword>
<dbReference type="PROSITE" id="PS50847">
    <property type="entry name" value="GRAM_POS_ANCHORING"/>
    <property type="match status" value="1"/>
</dbReference>
<evidence type="ECO:0000256" key="3">
    <source>
        <dbReference type="ARBA" id="ARBA00022729"/>
    </source>
</evidence>
<feature type="transmembrane region" description="Helical" evidence="6">
    <location>
        <begin position="392"/>
        <end position="413"/>
    </location>
</feature>
<feature type="region of interest" description="Disordered" evidence="5">
    <location>
        <begin position="349"/>
        <end position="376"/>
    </location>
</feature>
<protein>
    <submittedName>
        <fullName evidence="9">Thioester domain-containing protein</fullName>
    </submittedName>
</protein>
<evidence type="ECO:0000256" key="2">
    <source>
        <dbReference type="ARBA" id="ARBA00022525"/>
    </source>
</evidence>
<reference evidence="10" key="1">
    <citation type="journal article" date="2019" name="Int. J. Syst. Evol. Microbiol.">
        <title>The Global Catalogue of Microorganisms (GCM) 10K type strain sequencing project: providing services to taxonomists for standard genome sequencing and annotation.</title>
        <authorList>
            <consortium name="The Broad Institute Genomics Platform"/>
            <consortium name="The Broad Institute Genome Sequencing Center for Infectious Disease"/>
            <person name="Wu L."/>
            <person name="Ma J."/>
        </authorList>
    </citation>
    <scope>NUCLEOTIDE SEQUENCE [LARGE SCALE GENOMIC DNA]</scope>
    <source>
        <strain evidence="10">CCUG 60214</strain>
    </source>
</reference>
<dbReference type="InterPro" id="IPR023849">
    <property type="entry name" value="TQXA_dom"/>
</dbReference>
<dbReference type="NCBIfam" id="TIGR01167">
    <property type="entry name" value="LPXTG_anchor"/>
    <property type="match status" value="1"/>
</dbReference>
<comment type="caution">
    <text evidence="9">The sequence shown here is derived from an EMBL/GenBank/DDBJ whole genome shotgun (WGS) entry which is preliminary data.</text>
</comment>
<feature type="signal peptide" evidence="7">
    <location>
        <begin position="1"/>
        <end position="29"/>
    </location>
</feature>
<dbReference type="Gene3D" id="1.10.150.480">
    <property type="match status" value="1"/>
</dbReference>
<evidence type="ECO:0000256" key="6">
    <source>
        <dbReference type="SAM" id="Phobius"/>
    </source>
</evidence>
<sequence length="419" mass="44251">MASRSTLKRLGAAILGASLVLMSALPAAAADKVKVEPDKTADQPGMGVYLERDGKPVEMPRHTTGNPINAELIGLKIVEGAQGQTARAYCVELPTPLYDGKKLEEVPWDKHPNPNTKFKENAGLVNWVLQNSYPHLTEEQAEELYGLGDLRRSTIIAATQAAVWHFSDGVDLRKGDSTAEDEDTPNGSIDELVYKVYEYLTTKAVDIKDVKPDLGIEPALLKGDIGTTFGPFTITTTAEEVELITSLPAGVTLVNEAGEAFKTVKAGEVSASAATKAAKVWVKVDKGVQVGELDLVIKAGAKLRSGRLFVSENPKQETQSLVIATSEPVNVEVKAKAEWVEGTVVTTTTEATPTTTTTTETTTTTTDAPVTSTTVPAGGGGEDDLANTGASIFVPLLIGIGLLGAGAGALLFLRRKRAA</sequence>
<evidence type="ECO:0000313" key="9">
    <source>
        <dbReference type="EMBL" id="MFD1149446.1"/>
    </source>
</evidence>
<keyword evidence="4" id="KW-0572">Peptidoglycan-anchor</keyword>
<evidence type="ECO:0000256" key="1">
    <source>
        <dbReference type="ARBA" id="ARBA00022512"/>
    </source>
</evidence>
<evidence type="ECO:0000259" key="8">
    <source>
        <dbReference type="PROSITE" id="PS50847"/>
    </source>
</evidence>